<sequence length="199" mass="21647">MADVSPRPPNESQISHSLPGLTHVITGHDPSTGKAIIQETQPAQWEDPFNNKMMTFNAVYATSEFPADLNNDADLNVRNRLLASGKLGLVSPGGTVCRIVDFCPGLEGLMHRTQSLDYGVVLEGSIELVLDSGESRVMHRGEVTVQRGTMHAWRNPNPTEWARMIFFLQDCQPVIVGDEALKEDIGDASAAIPPSGNDI</sequence>
<dbReference type="InterPro" id="IPR014710">
    <property type="entry name" value="RmlC-like_jellyroll"/>
</dbReference>
<gene>
    <name evidence="1" type="ORF">Egran_04721</name>
</gene>
<dbReference type="SUPFAM" id="SSF51182">
    <property type="entry name" value="RmlC-like cupins"/>
    <property type="match status" value="1"/>
</dbReference>
<protein>
    <recommendedName>
        <fullName evidence="3">Cupin 2 conserved barrel domain-containing protein</fullName>
    </recommendedName>
</protein>
<name>A0A232LTV2_9EURO</name>
<dbReference type="PANTHER" id="PTHR36156">
    <property type="entry name" value="SLR2101 PROTEIN"/>
    <property type="match status" value="1"/>
</dbReference>
<dbReference type="InterPro" id="IPR047142">
    <property type="entry name" value="OryJ/VirC-like"/>
</dbReference>
<comment type="caution">
    <text evidence="1">The sequence shown here is derived from an EMBL/GenBank/DDBJ whole genome shotgun (WGS) entry which is preliminary data.</text>
</comment>
<dbReference type="Proteomes" id="UP000243515">
    <property type="component" value="Unassembled WGS sequence"/>
</dbReference>
<reference evidence="1 2" key="1">
    <citation type="journal article" date="2015" name="Environ. Microbiol.">
        <title>Metagenome sequence of Elaphomyces granulatus from sporocarp tissue reveals Ascomycota ectomycorrhizal fingerprints of genome expansion and a Proteobacteria-rich microbiome.</title>
        <authorList>
            <person name="Quandt C.A."/>
            <person name="Kohler A."/>
            <person name="Hesse C.N."/>
            <person name="Sharpton T.J."/>
            <person name="Martin F."/>
            <person name="Spatafora J.W."/>
        </authorList>
    </citation>
    <scope>NUCLEOTIDE SEQUENCE [LARGE SCALE GENOMIC DNA]</scope>
    <source>
        <strain evidence="1 2">OSC145934</strain>
    </source>
</reference>
<dbReference type="AlphaFoldDB" id="A0A232LTV2"/>
<organism evidence="1 2">
    <name type="scientific">Elaphomyces granulatus</name>
    <dbReference type="NCBI Taxonomy" id="519963"/>
    <lineage>
        <taxon>Eukaryota</taxon>
        <taxon>Fungi</taxon>
        <taxon>Dikarya</taxon>
        <taxon>Ascomycota</taxon>
        <taxon>Pezizomycotina</taxon>
        <taxon>Eurotiomycetes</taxon>
        <taxon>Eurotiomycetidae</taxon>
        <taxon>Eurotiales</taxon>
        <taxon>Elaphomycetaceae</taxon>
        <taxon>Elaphomyces</taxon>
    </lineage>
</organism>
<evidence type="ECO:0008006" key="3">
    <source>
        <dbReference type="Google" id="ProtNLM"/>
    </source>
</evidence>
<dbReference type="CDD" id="cd02231">
    <property type="entry name" value="cupin_BLL6423-like"/>
    <property type="match status" value="1"/>
</dbReference>
<evidence type="ECO:0000313" key="1">
    <source>
        <dbReference type="EMBL" id="OXV07514.1"/>
    </source>
</evidence>
<dbReference type="PANTHER" id="PTHR36156:SF2">
    <property type="entry name" value="CUPIN TYPE-2 DOMAIN-CONTAINING PROTEIN"/>
    <property type="match status" value="1"/>
</dbReference>
<accession>A0A232LTV2</accession>
<keyword evidence="2" id="KW-1185">Reference proteome</keyword>
<evidence type="ECO:0000313" key="2">
    <source>
        <dbReference type="Proteomes" id="UP000243515"/>
    </source>
</evidence>
<proteinExistence type="predicted"/>
<dbReference type="Gene3D" id="2.60.120.10">
    <property type="entry name" value="Jelly Rolls"/>
    <property type="match status" value="1"/>
</dbReference>
<dbReference type="InterPro" id="IPR011051">
    <property type="entry name" value="RmlC_Cupin_sf"/>
</dbReference>
<dbReference type="EMBL" id="NPHW01004791">
    <property type="protein sequence ID" value="OXV07514.1"/>
    <property type="molecule type" value="Genomic_DNA"/>
</dbReference>
<dbReference type="OrthoDB" id="5840532at2759"/>